<dbReference type="EMBL" id="KL367497">
    <property type="protein sequence ID" value="KFD69207.1"/>
    <property type="molecule type" value="Genomic_DNA"/>
</dbReference>
<name>A0A085MKT3_9BILA</name>
<keyword evidence="3" id="KW-1185">Reference proteome</keyword>
<evidence type="ECO:0000313" key="2">
    <source>
        <dbReference type="EMBL" id="KFD69207.1"/>
    </source>
</evidence>
<dbReference type="EMBL" id="KL363187">
    <property type="protein sequence ID" value="KFD57829.1"/>
    <property type="molecule type" value="Genomic_DNA"/>
</dbReference>
<dbReference type="Proteomes" id="UP000030758">
    <property type="component" value="Unassembled WGS sequence"/>
</dbReference>
<protein>
    <submittedName>
        <fullName evidence="1">Uncharacterized protein</fullName>
    </submittedName>
</protein>
<accession>A0A085MKT3</accession>
<evidence type="ECO:0000313" key="3">
    <source>
        <dbReference type="Proteomes" id="UP000030764"/>
    </source>
</evidence>
<organism evidence="1 3">
    <name type="scientific">Trichuris suis</name>
    <name type="common">pig whipworm</name>
    <dbReference type="NCBI Taxonomy" id="68888"/>
    <lineage>
        <taxon>Eukaryota</taxon>
        <taxon>Metazoa</taxon>
        <taxon>Ecdysozoa</taxon>
        <taxon>Nematoda</taxon>
        <taxon>Enoplea</taxon>
        <taxon>Dorylaimia</taxon>
        <taxon>Trichinellida</taxon>
        <taxon>Trichuridae</taxon>
        <taxon>Trichuris</taxon>
    </lineage>
</organism>
<proteinExistence type="predicted"/>
<gene>
    <name evidence="1" type="ORF">M513_01499</name>
    <name evidence="2" type="ORF">M514_01499</name>
</gene>
<dbReference type="Proteomes" id="UP000030764">
    <property type="component" value="Unassembled WGS sequence"/>
</dbReference>
<evidence type="ECO:0000313" key="1">
    <source>
        <dbReference type="EMBL" id="KFD57829.1"/>
    </source>
</evidence>
<reference evidence="1 3" key="1">
    <citation type="journal article" date="2014" name="Nat. Genet.">
        <title>Genome and transcriptome of the porcine whipworm Trichuris suis.</title>
        <authorList>
            <person name="Jex A.R."/>
            <person name="Nejsum P."/>
            <person name="Schwarz E.M."/>
            <person name="Hu L."/>
            <person name="Young N.D."/>
            <person name="Hall R.S."/>
            <person name="Korhonen P.K."/>
            <person name="Liao S."/>
            <person name="Thamsborg S."/>
            <person name="Xia J."/>
            <person name="Xu P."/>
            <person name="Wang S."/>
            <person name="Scheerlinck J.P."/>
            <person name="Hofmann A."/>
            <person name="Sternberg P.W."/>
            <person name="Wang J."/>
            <person name="Gasser R.B."/>
        </authorList>
    </citation>
    <scope>NUCLEOTIDE SEQUENCE [LARGE SCALE GENOMIC DNA]</scope>
    <source>
        <strain evidence="2">DCEP-RM93F</strain>
        <strain evidence="1">DCEP-RM93M</strain>
    </source>
</reference>
<dbReference type="AlphaFoldDB" id="A0A085MKT3"/>
<sequence length="95" mass="10961">MEGPGAQFRCNYGPAGCIEFGLVYVFGDPVWRDIEMFIRWIRNAYIIFKDYAKQHPFFDRPKKIRASNQVNLLFSLHLTAKVTGSHLLTHLRSSG</sequence>